<comment type="caution">
    <text evidence="2">The sequence shown here is derived from an EMBL/GenBank/DDBJ whole genome shotgun (WGS) entry which is preliminary data.</text>
</comment>
<dbReference type="EMBL" id="JBGBPQ010000017">
    <property type="protein sequence ID" value="KAL1507733.1"/>
    <property type="molecule type" value="Genomic_DNA"/>
</dbReference>
<feature type="compositionally biased region" description="Polar residues" evidence="1">
    <location>
        <begin position="331"/>
        <end position="340"/>
    </location>
</feature>
<proteinExistence type="predicted"/>
<feature type="compositionally biased region" description="Basic and acidic residues" evidence="1">
    <location>
        <begin position="293"/>
        <end position="307"/>
    </location>
</feature>
<feature type="region of interest" description="Disordered" evidence="1">
    <location>
        <begin position="121"/>
        <end position="156"/>
    </location>
</feature>
<evidence type="ECO:0000313" key="2">
    <source>
        <dbReference type="EMBL" id="KAL1507733.1"/>
    </source>
</evidence>
<organism evidence="2 3">
    <name type="scientific">Prymnesium parvum</name>
    <name type="common">Toxic golden alga</name>
    <dbReference type="NCBI Taxonomy" id="97485"/>
    <lineage>
        <taxon>Eukaryota</taxon>
        <taxon>Haptista</taxon>
        <taxon>Haptophyta</taxon>
        <taxon>Prymnesiophyceae</taxon>
        <taxon>Prymnesiales</taxon>
        <taxon>Prymnesiaceae</taxon>
        <taxon>Prymnesium</taxon>
    </lineage>
</organism>
<feature type="region of interest" description="Disordered" evidence="1">
    <location>
        <begin position="245"/>
        <end position="346"/>
    </location>
</feature>
<protein>
    <submittedName>
        <fullName evidence="2">Uncharacterized protein</fullName>
    </submittedName>
</protein>
<dbReference type="AlphaFoldDB" id="A0AB34IWU0"/>
<keyword evidence="3" id="KW-1185">Reference proteome</keyword>
<name>A0AB34IWU0_PRYPA</name>
<feature type="compositionally biased region" description="Low complexity" evidence="1">
    <location>
        <begin position="319"/>
        <end position="330"/>
    </location>
</feature>
<evidence type="ECO:0000313" key="3">
    <source>
        <dbReference type="Proteomes" id="UP001515480"/>
    </source>
</evidence>
<evidence type="ECO:0000256" key="1">
    <source>
        <dbReference type="SAM" id="MobiDB-lite"/>
    </source>
</evidence>
<feature type="compositionally biased region" description="Polar residues" evidence="1">
    <location>
        <begin position="125"/>
        <end position="134"/>
    </location>
</feature>
<sequence>MAALRASDDFVLTEEMVRDLLPRKSALPPGRRYAPSRSLLLRLYAGTHGAGCALQKVLKGTTPPSVREAKLVELWQKLTADYGSDPEELYVEARLVHRKRMEMGGRTPSLQLRLWLEGPPAALPTHSSPTHGSASRSPSPTRRVRPLSPFASNSTGGLRALRIEKVDGGTPLRLRQRISDYSPAVQTPGVGEYDTTRADMGRVDLRPSASFRSTEPRGGGIEPNGDHGPQRGWNVCFYNGLPSVPRARESSHTQRGGGHTGPPFNSTELRHSGIEPLLDGPRRGVGEIFPTFAEEKRGSVKQQEESQQHSPIPKAAPARLLLRQRFDQQQATRFRTNIPPQGSEHP</sequence>
<reference evidence="2 3" key="1">
    <citation type="journal article" date="2024" name="Science">
        <title>Giant polyketide synthase enzymes in the biosynthesis of giant marine polyether toxins.</title>
        <authorList>
            <person name="Fallon T.R."/>
            <person name="Shende V.V."/>
            <person name="Wierzbicki I.H."/>
            <person name="Pendleton A.L."/>
            <person name="Watervoot N.F."/>
            <person name="Auber R.P."/>
            <person name="Gonzalez D.J."/>
            <person name="Wisecaver J.H."/>
            <person name="Moore B.S."/>
        </authorList>
    </citation>
    <scope>NUCLEOTIDE SEQUENCE [LARGE SCALE GENOMIC DNA]</scope>
    <source>
        <strain evidence="2 3">12B1</strain>
    </source>
</reference>
<accession>A0AB34IWU0</accession>
<feature type="region of interest" description="Disordered" evidence="1">
    <location>
        <begin position="208"/>
        <end position="228"/>
    </location>
</feature>
<gene>
    <name evidence="2" type="ORF">AB1Y20_007346</name>
</gene>
<feature type="compositionally biased region" description="Low complexity" evidence="1">
    <location>
        <begin position="135"/>
        <end position="149"/>
    </location>
</feature>
<dbReference type="Proteomes" id="UP001515480">
    <property type="component" value="Unassembled WGS sequence"/>
</dbReference>